<dbReference type="GO" id="GO:0016020">
    <property type="term" value="C:membrane"/>
    <property type="evidence" value="ECO:0007669"/>
    <property type="project" value="UniProtKB-SubCell"/>
</dbReference>
<keyword evidence="4 6" id="KW-1133">Transmembrane helix</keyword>
<evidence type="ECO:0000256" key="4">
    <source>
        <dbReference type="ARBA" id="ARBA00022989"/>
    </source>
</evidence>
<protein>
    <submittedName>
        <fullName evidence="8">EamA family transporter</fullName>
    </submittedName>
</protein>
<keyword evidence="9" id="KW-1185">Reference proteome</keyword>
<feature type="transmembrane region" description="Helical" evidence="6">
    <location>
        <begin position="51"/>
        <end position="70"/>
    </location>
</feature>
<dbReference type="Proteomes" id="UP000248012">
    <property type="component" value="Unassembled WGS sequence"/>
</dbReference>
<dbReference type="RefSeq" id="WP_110795090.1">
    <property type="nucleotide sequence ID" value="NZ_KZ826482.1"/>
</dbReference>
<proteinExistence type="inferred from homology"/>
<feature type="transmembrane region" description="Helical" evidence="6">
    <location>
        <begin position="255"/>
        <end position="275"/>
    </location>
</feature>
<dbReference type="OrthoDB" id="9810329at2"/>
<dbReference type="InterPro" id="IPR037185">
    <property type="entry name" value="EmrE-like"/>
</dbReference>
<feature type="transmembrane region" description="Helical" evidence="6">
    <location>
        <begin position="94"/>
        <end position="120"/>
    </location>
</feature>
<name>A0A2V4NTU7_9RHOB</name>
<evidence type="ECO:0000259" key="7">
    <source>
        <dbReference type="Pfam" id="PF00892"/>
    </source>
</evidence>
<dbReference type="InterPro" id="IPR000620">
    <property type="entry name" value="EamA_dom"/>
</dbReference>
<feature type="transmembrane region" description="Helical" evidence="6">
    <location>
        <begin position="18"/>
        <end position="39"/>
    </location>
</feature>
<feature type="transmembrane region" description="Helical" evidence="6">
    <location>
        <begin position="196"/>
        <end position="220"/>
    </location>
</feature>
<keyword evidence="3 6" id="KW-0812">Transmembrane</keyword>
<evidence type="ECO:0000256" key="5">
    <source>
        <dbReference type="ARBA" id="ARBA00023136"/>
    </source>
</evidence>
<evidence type="ECO:0000256" key="6">
    <source>
        <dbReference type="SAM" id="Phobius"/>
    </source>
</evidence>
<dbReference type="Pfam" id="PF00892">
    <property type="entry name" value="EamA"/>
    <property type="match status" value="2"/>
</dbReference>
<evidence type="ECO:0000313" key="9">
    <source>
        <dbReference type="Proteomes" id="UP000248012"/>
    </source>
</evidence>
<feature type="transmembrane region" description="Helical" evidence="6">
    <location>
        <begin position="161"/>
        <end position="184"/>
    </location>
</feature>
<dbReference type="PANTHER" id="PTHR22911:SF6">
    <property type="entry name" value="SOLUTE CARRIER FAMILY 35 MEMBER G1"/>
    <property type="match status" value="1"/>
</dbReference>
<comment type="caution">
    <text evidence="8">The sequence shown here is derived from an EMBL/GenBank/DDBJ whole genome shotgun (WGS) entry which is preliminary data.</text>
</comment>
<feature type="transmembrane region" description="Helical" evidence="6">
    <location>
        <begin position="132"/>
        <end position="149"/>
    </location>
</feature>
<keyword evidence="5 6" id="KW-0472">Membrane</keyword>
<comment type="similarity">
    <text evidence="2">Belongs to the drug/metabolite transporter (DMT) superfamily. 10 TMS drug/metabolite exporter (DME) (TC 2.A.7.3) family.</text>
</comment>
<comment type="subcellular location">
    <subcellularLocation>
        <location evidence="1">Membrane</location>
        <topology evidence="1">Multi-pass membrane protein</topology>
    </subcellularLocation>
</comment>
<evidence type="ECO:0000313" key="8">
    <source>
        <dbReference type="EMBL" id="PYC48356.1"/>
    </source>
</evidence>
<dbReference type="EMBL" id="QFVT01000003">
    <property type="protein sequence ID" value="PYC48356.1"/>
    <property type="molecule type" value="Genomic_DNA"/>
</dbReference>
<dbReference type="SUPFAM" id="SSF103481">
    <property type="entry name" value="Multidrug resistance efflux transporter EmrE"/>
    <property type="match status" value="2"/>
</dbReference>
<feature type="transmembrane region" description="Helical" evidence="6">
    <location>
        <begin position="226"/>
        <end position="243"/>
    </location>
</feature>
<organism evidence="8 9">
    <name type="scientific">Litorivita pollutaquae</name>
    <dbReference type="NCBI Taxonomy" id="2200892"/>
    <lineage>
        <taxon>Bacteria</taxon>
        <taxon>Pseudomonadati</taxon>
        <taxon>Pseudomonadota</taxon>
        <taxon>Alphaproteobacteria</taxon>
        <taxon>Rhodobacterales</taxon>
        <taxon>Paracoccaceae</taxon>
        <taxon>Litorivita</taxon>
    </lineage>
</organism>
<feature type="transmembrane region" description="Helical" evidence="6">
    <location>
        <begin position="281"/>
        <end position="299"/>
    </location>
</feature>
<feature type="domain" description="EamA" evidence="7">
    <location>
        <begin position="18"/>
        <end position="146"/>
    </location>
</feature>
<evidence type="ECO:0000256" key="2">
    <source>
        <dbReference type="ARBA" id="ARBA00009853"/>
    </source>
</evidence>
<feature type="domain" description="EamA" evidence="7">
    <location>
        <begin position="166"/>
        <end position="295"/>
    </location>
</feature>
<gene>
    <name evidence="8" type="ORF">DI396_05040</name>
</gene>
<reference evidence="8 9" key="1">
    <citation type="submission" date="2018-05" db="EMBL/GenBank/DDBJ databases">
        <title>Oceanovita maritima gen. nov., sp. nov., a marine bacterium in the family Rhodobacteraceae isolated from surface seawater of Lundu port Xiamen, China.</title>
        <authorList>
            <person name="Hetharua B.H."/>
            <person name="Min D."/>
            <person name="Liao H."/>
            <person name="Tian Y."/>
        </authorList>
    </citation>
    <scope>NUCLEOTIDE SEQUENCE [LARGE SCALE GENOMIC DNA]</scope>
    <source>
        <strain evidence="8 9">FSX-11</strain>
    </source>
</reference>
<evidence type="ECO:0000256" key="1">
    <source>
        <dbReference type="ARBA" id="ARBA00004141"/>
    </source>
</evidence>
<sequence>MTHAAAIPHTTGPEILRAALWTSGAIAAFSLMAVAGRILGSTHDTFEIMAYRSLVGFLIVCAILTARGMWGQITTRRLGLHLIRNTAHFTGQNLWFYALAITPLAQVFALEFTTPLWVILLSPLFLGERFTIIKLVCVLLGLVGIWEVTQVGNPFATDSAFQGGAGLIAAAISAIFFATSIITTKKLTTMASVPCIMFYLTGMQALLGLACGLADGTMALPTAQTAPWLILVGAAGLSAHYCLTNALKTAPATIVAPLDFIRLPVIAVLGLVLFGEPITPSLIYGAALIFIANYINIWFETHRKPA</sequence>
<dbReference type="AlphaFoldDB" id="A0A2V4NTU7"/>
<dbReference type="PANTHER" id="PTHR22911">
    <property type="entry name" value="ACYL-MALONYL CONDENSING ENZYME-RELATED"/>
    <property type="match status" value="1"/>
</dbReference>
<accession>A0A2V4NTU7</accession>
<evidence type="ECO:0000256" key="3">
    <source>
        <dbReference type="ARBA" id="ARBA00022692"/>
    </source>
</evidence>